<reference evidence="7 8" key="1">
    <citation type="submission" date="2018-02" db="EMBL/GenBank/DDBJ databases">
        <authorList>
            <person name="Machado R.A."/>
        </authorList>
    </citation>
    <scope>NUCLEOTIDE SEQUENCE [LARGE SCALE GENOMIC DNA]</scope>
    <source>
        <strain evidence="7 8">T327</strain>
    </source>
</reference>
<evidence type="ECO:0000256" key="3">
    <source>
        <dbReference type="ARBA" id="ARBA00023048"/>
    </source>
</evidence>
<feature type="compositionally biased region" description="Basic and acidic residues" evidence="4">
    <location>
        <begin position="1"/>
        <end position="20"/>
    </location>
</feature>
<protein>
    <submittedName>
        <fullName evidence="7">Uncharacterized protein</fullName>
    </submittedName>
</protein>
<feature type="region of interest" description="Disordered" evidence="4">
    <location>
        <begin position="481"/>
        <end position="545"/>
    </location>
</feature>
<evidence type="ECO:0000259" key="5">
    <source>
        <dbReference type="Pfam" id="PF03515"/>
    </source>
</evidence>
<feature type="compositionally biased region" description="Basic and acidic residues" evidence="4">
    <location>
        <begin position="481"/>
        <end position="510"/>
    </location>
</feature>
<keyword evidence="2" id="KW-0044">Antibiotic</keyword>
<dbReference type="Pfam" id="PF09000">
    <property type="entry name" value="Cytotoxic"/>
    <property type="match status" value="1"/>
</dbReference>
<keyword evidence="8" id="KW-1185">Reference proteome</keyword>
<dbReference type="InterPro" id="IPR036725">
    <property type="entry name" value="ColE3_ribonuclease_sf"/>
</dbReference>
<name>A0ABX0GKK1_9GAMM</name>
<feature type="region of interest" description="Disordered" evidence="4">
    <location>
        <begin position="1"/>
        <end position="74"/>
    </location>
</feature>
<dbReference type="InterPro" id="IPR016128">
    <property type="entry name" value="Pyosin/cloacin_T_dom"/>
</dbReference>
<feature type="compositionally biased region" description="Basic and acidic residues" evidence="4">
    <location>
        <begin position="517"/>
        <end position="529"/>
    </location>
</feature>
<dbReference type="InterPro" id="IPR009105">
    <property type="entry name" value="Colicin_E3_ribonuclease"/>
</dbReference>
<keyword evidence="3" id="KW-0078">Bacteriocin</keyword>
<accession>A0ABX0GKK1</accession>
<proteinExistence type="predicted"/>
<evidence type="ECO:0000313" key="7">
    <source>
        <dbReference type="EMBL" id="NHB88905.1"/>
    </source>
</evidence>
<organism evidence="7 8">
    <name type="scientific">Photorhabdus tasmaniensis</name>
    <dbReference type="NCBI Taxonomy" id="1004159"/>
    <lineage>
        <taxon>Bacteria</taxon>
        <taxon>Pseudomonadati</taxon>
        <taxon>Pseudomonadota</taxon>
        <taxon>Gammaproteobacteria</taxon>
        <taxon>Enterobacterales</taxon>
        <taxon>Morganellaceae</taxon>
        <taxon>Photorhabdus</taxon>
    </lineage>
</organism>
<feature type="domain" description="Colicin E3-like ribonuclease" evidence="6">
    <location>
        <begin position="514"/>
        <end position="596"/>
    </location>
</feature>
<dbReference type="Gene3D" id="3.10.380.10">
    <property type="entry name" value="Colicin E3-like ribonuclease domain"/>
    <property type="match status" value="1"/>
</dbReference>
<feature type="compositionally biased region" description="Basic and acidic residues" evidence="4">
    <location>
        <begin position="61"/>
        <end position="74"/>
    </location>
</feature>
<evidence type="ECO:0000256" key="1">
    <source>
        <dbReference type="ARBA" id="ARBA00022529"/>
    </source>
</evidence>
<dbReference type="PRINTS" id="PR01295">
    <property type="entry name" value="CLOACIN"/>
</dbReference>
<dbReference type="EMBL" id="PUJU01000031">
    <property type="protein sequence ID" value="NHB88905.1"/>
    <property type="molecule type" value="Genomic_DNA"/>
</dbReference>
<keyword evidence="1" id="KW-0929">Antimicrobial</keyword>
<sequence>MKEEKEMNEGDRKGHDRDMQTIESVGSKGGDGEALANHDTMTVTSGRKSDRGWGGGSGNSGDHERIDRTGKKDGGVNLSLFPEAQASAAIGAQPMNISVIDGLWGFTLFRKQIASAVSSTLTRLGSVALDAAPYVGRFAGVAVGAMWPGDLKIPEDEKFKAERQRMIIQSIQASQVTKTPVSQLATMSSVVTDIQVQDVIEKDKQTLAIVRTPAKTVSVPVVKAVKTKRQNVFTAKVVPSMPPVHIRISDPPRKNIFSKKEVTPVADVPVKPYTPAPVKNTVDAIVYFPAGSNAEPVYVSVTTVLSTVEAKKQAAEAKQRQEKWEKAHPIEAAERRLYEAEQVFKPLDKIYQEKLKVLNQVKNTPEGKALADPVKNPLVYTKDIEIDGKKLKVEIKTDNKKGLDILLKEGIKAYISAMTLSDFQKLQGIKDPKEAQIQTSAALLKAIYYERFGRRLLDAWKKINPAQNEFNIAMENRKKAEQAKVEAEKNRDKVKEENRKKRKGVKEAGHDYYPAPKTEEIKGLGELKRGPQKTPKQNGGGKRKRWIGEKGRKIYEWDSRHGELEGYRASDGQHIGVFDHETGKQLAAADPERSIKKFL</sequence>
<evidence type="ECO:0000313" key="8">
    <source>
        <dbReference type="Proteomes" id="UP000697802"/>
    </source>
</evidence>
<dbReference type="Gene3D" id="1.10.287.620">
    <property type="entry name" value="Helix Hairpins"/>
    <property type="match status" value="1"/>
</dbReference>
<dbReference type="Pfam" id="PF03515">
    <property type="entry name" value="Cloacin"/>
    <property type="match status" value="1"/>
</dbReference>
<evidence type="ECO:0000256" key="4">
    <source>
        <dbReference type="SAM" id="MobiDB-lite"/>
    </source>
</evidence>
<feature type="domain" description="Pyosin/cloacin translocation" evidence="5">
    <location>
        <begin position="50"/>
        <end position="325"/>
    </location>
</feature>
<dbReference type="SUPFAM" id="SSF63840">
    <property type="entry name" value="Ribonuclease domain of colicin E3"/>
    <property type="match status" value="1"/>
</dbReference>
<evidence type="ECO:0000256" key="2">
    <source>
        <dbReference type="ARBA" id="ARBA00023022"/>
    </source>
</evidence>
<gene>
    <name evidence="7" type="ORF">C5471_14820</name>
</gene>
<dbReference type="InterPro" id="IPR024575">
    <property type="entry name" value="Cloacin_colicin"/>
</dbReference>
<dbReference type="InterPro" id="IPR036302">
    <property type="entry name" value="Pyosin/cloacin_T_dom_sf"/>
</dbReference>
<dbReference type="SUPFAM" id="SSF69369">
    <property type="entry name" value="Cloacin translocation domain"/>
    <property type="match status" value="1"/>
</dbReference>
<comment type="caution">
    <text evidence="7">The sequence shown here is derived from an EMBL/GenBank/DDBJ whole genome shotgun (WGS) entry which is preliminary data.</text>
</comment>
<evidence type="ECO:0000259" key="6">
    <source>
        <dbReference type="Pfam" id="PF09000"/>
    </source>
</evidence>
<dbReference type="Proteomes" id="UP000697802">
    <property type="component" value="Unassembled WGS sequence"/>
</dbReference>